<evidence type="ECO:0000313" key="5">
    <source>
        <dbReference type="Proteomes" id="UP000641025"/>
    </source>
</evidence>
<sequence length="102" mass="11787">MVTVNVNEQEWQPCQDLECGHDSRYVKVVAVLDRLLADAGHGQMQKVGKGLQHLLANTLDLAELENRAMREIGYPEWVEHEHDHHLLCTTIASLCWRWSRSR</sequence>
<name>A0ABS0YNS3_9BACT</name>
<gene>
    <name evidence="4" type="ORF">JFN90_05410</name>
</gene>
<protein>
    <submittedName>
        <fullName evidence="4">Uncharacterized protein</fullName>
    </submittedName>
</protein>
<organism evidence="4 5">
    <name type="scientific">Geomonas propionica</name>
    <dbReference type="NCBI Taxonomy" id="2798582"/>
    <lineage>
        <taxon>Bacteria</taxon>
        <taxon>Pseudomonadati</taxon>
        <taxon>Thermodesulfobacteriota</taxon>
        <taxon>Desulfuromonadia</taxon>
        <taxon>Geobacterales</taxon>
        <taxon>Geobacteraceae</taxon>
        <taxon>Geomonas</taxon>
    </lineage>
</organism>
<dbReference type="SUPFAM" id="SSF47188">
    <property type="entry name" value="Hemerythrin-like"/>
    <property type="match status" value="1"/>
</dbReference>
<dbReference type="Proteomes" id="UP000641025">
    <property type="component" value="Unassembled WGS sequence"/>
</dbReference>
<keyword evidence="2" id="KW-0479">Metal-binding</keyword>
<dbReference type="RefSeq" id="WP_199394081.1">
    <property type="nucleotide sequence ID" value="NZ_JAEMHK010000003.1"/>
</dbReference>
<dbReference type="EMBL" id="JAEMHK010000003">
    <property type="protein sequence ID" value="MBJ6799569.1"/>
    <property type="molecule type" value="Genomic_DNA"/>
</dbReference>
<dbReference type="Gene3D" id="1.20.120.50">
    <property type="entry name" value="Hemerythrin-like"/>
    <property type="match status" value="1"/>
</dbReference>
<evidence type="ECO:0000256" key="2">
    <source>
        <dbReference type="ARBA" id="ARBA00022723"/>
    </source>
</evidence>
<evidence type="ECO:0000256" key="1">
    <source>
        <dbReference type="ARBA" id="ARBA00010587"/>
    </source>
</evidence>
<evidence type="ECO:0000313" key="4">
    <source>
        <dbReference type="EMBL" id="MBJ6799569.1"/>
    </source>
</evidence>
<comment type="caution">
    <text evidence="4">The sequence shown here is derived from an EMBL/GenBank/DDBJ whole genome shotgun (WGS) entry which is preliminary data.</text>
</comment>
<proteinExistence type="inferred from homology"/>
<accession>A0ABS0YNS3</accession>
<evidence type="ECO:0000256" key="3">
    <source>
        <dbReference type="ARBA" id="ARBA00023004"/>
    </source>
</evidence>
<dbReference type="InterPro" id="IPR035938">
    <property type="entry name" value="Hemerythrin-like_sf"/>
</dbReference>
<reference evidence="4 5" key="1">
    <citation type="submission" date="2020-12" db="EMBL/GenBank/DDBJ databases">
        <title>Geomonas sp. Red259, isolated from paddy soil.</title>
        <authorList>
            <person name="Xu Z."/>
            <person name="Zhang Z."/>
            <person name="Masuda Y."/>
            <person name="Itoh H."/>
            <person name="Senoo K."/>
        </authorList>
    </citation>
    <scope>NUCLEOTIDE SEQUENCE [LARGE SCALE GENOMIC DNA]</scope>
    <source>
        <strain evidence="4 5">Red259</strain>
    </source>
</reference>
<comment type="similarity">
    <text evidence="1">Belongs to the hemerythrin family.</text>
</comment>
<keyword evidence="3" id="KW-0408">Iron</keyword>
<keyword evidence="5" id="KW-1185">Reference proteome</keyword>